<protein>
    <submittedName>
        <fullName evidence="1">Uncharacterized protein</fullName>
    </submittedName>
</protein>
<accession>A0A518BM87</accession>
<dbReference type="AlphaFoldDB" id="A0A518BM87"/>
<dbReference type="EMBL" id="CP036287">
    <property type="protein sequence ID" value="QDU68056.1"/>
    <property type="molecule type" value="Genomic_DNA"/>
</dbReference>
<dbReference type="Proteomes" id="UP000316921">
    <property type="component" value="Chromosome"/>
</dbReference>
<reference evidence="1 2" key="1">
    <citation type="submission" date="2019-02" db="EMBL/GenBank/DDBJ databases">
        <title>Deep-cultivation of Planctomycetes and their phenomic and genomic characterization uncovers novel biology.</title>
        <authorList>
            <person name="Wiegand S."/>
            <person name="Jogler M."/>
            <person name="Boedeker C."/>
            <person name="Pinto D."/>
            <person name="Vollmers J."/>
            <person name="Rivas-Marin E."/>
            <person name="Kohn T."/>
            <person name="Peeters S.H."/>
            <person name="Heuer A."/>
            <person name="Rast P."/>
            <person name="Oberbeckmann S."/>
            <person name="Bunk B."/>
            <person name="Jeske O."/>
            <person name="Meyerdierks A."/>
            <person name="Storesund J.E."/>
            <person name="Kallscheuer N."/>
            <person name="Luecker S."/>
            <person name="Lage O.M."/>
            <person name="Pohl T."/>
            <person name="Merkel B.J."/>
            <person name="Hornburger P."/>
            <person name="Mueller R.-W."/>
            <person name="Bruemmer F."/>
            <person name="Labrenz M."/>
            <person name="Spormann A.M."/>
            <person name="Op den Camp H."/>
            <person name="Overmann J."/>
            <person name="Amann R."/>
            <person name="Jetten M.S.M."/>
            <person name="Mascher T."/>
            <person name="Medema M.H."/>
            <person name="Devos D.P."/>
            <person name="Kaster A.-K."/>
            <person name="Ovreas L."/>
            <person name="Rohde M."/>
            <person name="Galperin M.Y."/>
            <person name="Jogler C."/>
        </authorList>
    </citation>
    <scope>NUCLEOTIDE SEQUENCE [LARGE SCALE GENOMIC DNA]</scope>
    <source>
        <strain evidence="1 2">Pla133</strain>
    </source>
</reference>
<dbReference type="RefSeq" id="WP_419191568.1">
    <property type="nucleotide sequence ID" value="NZ_CP036287.1"/>
</dbReference>
<evidence type="ECO:0000313" key="2">
    <source>
        <dbReference type="Proteomes" id="UP000316921"/>
    </source>
</evidence>
<evidence type="ECO:0000313" key="1">
    <source>
        <dbReference type="EMBL" id="QDU68056.1"/>
    </source>
</evidence>
<dbReference type="KEGG" id="pbap:Pla133_31480"/>
<keyword evidence="2" id="KW-1185">Reference proteome</keyword>
<name>A0A518BM87_9BACT</name>
<sequence length="50" mass="5598">MHLARLLKMGEEVPSQGTSIVRRPDAEWLLGIRDGTLDHESLVQLAEPMT</sequence>
<gene>
    <name evidence="1" type="ORF">Pla133_31480</name>
</gene>
<organism evidence="1 2">
    <name type="scientific">Engelhardtia mirabilis</name>
    <dbReference type="NCBI Taxonomy" id="2528011"/>
    <lineage>
        <taxon>Bacteria</taxon>
        <taxon>Pseudomonadati</taxon>
        <taxon>Planctomycetota</taxon>
        <taxon>Planctomycetia</taxon>
        <taxon>Planctomycetia incertae sedis</taxon>
        <taxon>Engelhardtia</taxon>
    </lineage>
</organism>
<proteinExistence type="predicted"/>